<dbReference type="Pfam" id="PF17200">
    <property type="entry name" value="sCache_2"/>
    <property type="match status" value="1"/>
</dbReference>
<evidence type="ECO:0000256" key="3">
    <source>
        <dbReference type="ARBA" id="ARBA00022692"/>
    </source>
</evidence>
<keyword evidence="12" id="KW-1185">Reference proteome</keyword>
<evidence type="ECO:0000259" key="10">
    <source>
        <dbReference type="PROSITE" id="PS50111"/>
    </source>
</evidence>
<keyword evidence="2" id="KW-1003">Cell membrane</keyword>
<dbReference type="SMART" id="SM01049">
    <property type="entry name" value="Cache_2"/>
    <property type="match status" value="1"/>
</dbReference>
<dbReference type="Gene3D" id="1.10.287.950">
    <property type="entry name" value="Methyl-accepting chemotaxis protein"/>
    <property type="match status" value="1"/>
</dbReference>
<dbReference type="OrthoDB" id="9810264at2"/>
<evidence type="ECO:0000256" key="5">
    <source>
        <dbReference type="ARBA" id="ARBA00023136"/>
    </source>
</evidence>
<dbReference type="GO" id="GO:0005886">
    <property type="term" value="C:plasma membrane"/>
    <property type="evidence" value="ECO:0007669"/>
    <property type="project" value="UniProtKB-SubCell"/>
</dbReference>
<dbReference type="GO" id="GO:0007165">
    <property type="term" value="P:signal transduction"/>
    <property type="evidence" value="ECO:0007669"/>
    <property type="project" value="UniProtKB-KW"/>
</dbReference>
<dbReference type="SMART" id="SM00283">
    <property type="entry name" value="MA"/>
    <property type="match status" value="1"/>
</dbReference>
<dbReference type="AlphaFoldDB" id="A0A2T0BBZ2"/>
<dbReference type="RefSeq" id="WP_106060470.1">
    <property type="nucleotide sequence ID" value="NZ_PVXQ01000030.1"/>
</dbReference>
<comment type="subcellular location">
    <subcellularLocation>
        <location evidence="1">Cell membrane</location>
        <topology evidence="1">Multi-pass membrane protein</topology>
    </subcellularLocation>
</comment>
<feature type="transmembrane region" description="Helical" evidence="9">
    <location>
        <begin position="9"/>
        <end position="29"/>
    </location>
</feature>
<reference evidence="11 12" key="1">
    <citation type="submission" date="2018-03" db="EMBL/GenBank/DDBJ databases">
        <title>Genome sequence of Clostridium vincentii DSM 10228.</title>
        <authorList>
            <person name="Poehlein A."/>
            <person name="Daniel R."/>
        </authorList>
    </citation>
    <scope>NUCLEOTIDE SEQUENCE [LARGE SCALE GENOMIC DNA]</scope>
    <source>
        <strain evidence="11 12">DSM 10228</strain>
    </source>
</reference>
<dbReference type="PROSITE" id="PS50111">
    <property type="entry name" value="CHEMOTAXIS_TRANSDUC_2"/>
    <property type="match status" value="1"/>
</dbReference>
<protein>
    <submittedName>
        <fullName evidence="11">Methyl-accepting chemotaxis protein 4</fullName>
    </submittedName>
</protein>
<keyword evidence="8" id="KW-0175">Coiled coil</keyword>
<dbReference type="CDD" id="cd11386">
    <property type="entry name" value="MCP_signal"/>
    <property type="match status" value="1"/>
</dbReference>
<accession>A0A2T0BBZ2</accession>
<evidence type="ECO:0000256" key="7">
    <source>
        <dbReference type="PROSITE-ProRule" id="PRU00284"/>
    </source>
</evidence>
<evidence type="ECO:0000256" key="8">
    <source>
        <dbReference type="SAM" id="Coils"/>
    </source>
</evidence>
<evidence type="ECO:0000313" key="11">
    <source>
        <dbReference type="EMBL" id="PRR81416.1"/>
    </source>
</evidence>
<gene>
    <name evidence="11" type="primary">mcp4_2</name>
    <name evidence="11" type="ORF">CLVI_25390</name>
</gene>
<evidence type="ECO:0000256" key="4">
    <source>
        <dbReference type="ARBA" id="ARBA00022989"/>
    </source>
</evidence>
<feature type="domain" description="Methyl-accepting transducer" evidence="10">
    <location>
        <begin position="305"/>
        <end position="562"/>
    </location>
</feature>
<evidence type="ECO:0000256" key="6">
    <source>
        <dbReference type="ARBA" id="ARBA00023224"/>
    </source>
</evidence>
<name>A0A2T0BBZ2_9CLOT</name>
<feature type="coiled-coil region" evidence="8">
    <location>
        <begin position="460"/>
        <end position="529"/>
    </location>
</feature>
<keyword evidence="3 9" id="KW-0812">Transmembrane</keyword>
<dbReference type="Pfam" id="PF00015">
    <property type="entry name" value="MCPsignal"/>
    <property type="match status" value="1"/>
</dbReference>
<keyword evidence="5 9" id="KW-0472">Membrane</keyword>
<dbReference type="SUPFAM" id="SSF58104">
    <property type="entry name" value="Methyl-accepting chemotaxis protein (MCP) signaling domain"/>
    <property type="match status" value="1"/>
</dbReference>
<comment type="caution">
    <text evidence="11">The sequence shown here is derived from an EMBL/GenBank/DDBJ whole genome shotgun (WGS) entry which is preliminary data.</text>
</comment>
<dbReference type="Gene3D" id="3.30.450.20">
    <property type="entry name" value="PAS domain"/>
    <property type="match status" value="1"/>
</dbReference>
<evidence type="ECO:0000313" key="12">
    <source>
        <dbReference type="Proteomes" id="UP000239471"/>
    </source>
</evidence>
<dbReference type="InterPro" id="IPR004089">
    <property type="entry name" value="MCPsignal_dom"/>
</dbReference>
<dbReference type="InterPro" id="IPR033480">
    <property type="entry name" value="sCache_2"/>
</dbReference>
<organism evidence="11 12">
    <name type="scientific">Clostridium vincentii</name>
    <dbReference type="NCBI Taxonomy" id="52704"/>
    <lineage>
        <taxon>Bacteria</taxon>
        <taxon>Bacillati</taxon>
        <taxon>Bacillota</taxon>
        <taxon>Clostridia</taxon>
        <taxon>Eubacteriales</taxon>
        <taxon>Clostridiaceae</taxon>
        <taxon>Clostridium</taxon>
    </lineage>
</organism>
<keyword evidence="6 7" id="KW-0807">Transducer</keyword>
<dbReference type="PANTHER" id="PTHR32089:SF112">
    <property type="entry name" value="LYSOZYME-LIKE PROTEIN-RELATED"/>
    <property type="match status" value="1"/>
</dbReference>
<dbReference type="EMBL" id="PVXQ01000030">
    <property type="protein sequence ID" value="PRR81416.1"/>
    <property type="molecule type" value="Genomic_DNA"/>
</dbReference>
<feature type="transmembrane region" description="Helical" evidence="9">
    <location>
        <begin position="203"/>
        <end position="228"/>
    </location>
</feature>
<sequence length="591" mass="64654">MKKISSKIILMAISIVFCTALIIGTFVGIQNYNTNTNMISTLDKTIRDNFDNEINYQVQNALSMLDGVNKRFENGEITIEEAKKQGADQLRGLKFGKDGYFWADTENGVNIVLNGTATEGTNRFESKDANGKFLIKEIISQGMNENGGFSDYAFPKKGETIPLPKRSFSQEFKPFNWIIGTGNYTDDIDTVVSEKEKELQDSFINGLVIMVGILILLIIVSSGIAYYFSKKITKPILLITELVDKTARFDLVYDSSFEIINKYKDETGKIGISVINLRKELRNIVDFIKSDSTEILKLANTLSSATGETVISINTINQTLEELSKGSVSQATDAQGGAESLSSLSDEIELSAKSSDMVKEYSHEVKDVNLTSKDTFKSLKVKLEENNSATKEVSNNIGTLLEKSASIGKIVSSIQGIAAQTNLLALNAAIEAARAGETGKGFAVVADEVRKLSEETDISAKEIGTVIKEIQNEIEKAKASMNIGENLGNEVNSAMEDTDKSFNVIEVTINNTIMKINELSKNIEKVNQDKNGIVHSIESISAVSEETAAATEEVSASMQEQMVSMDSIASDSDELKDIANRLGKLVDKIQL</sequence>
<evidence type="ECO:0000256" key="2">
    <source>
        <dbReference type="ARBA" id="ARBA00022475"/>
    </source>
</evidence>
<keyword evidence="4 9" id="KW-1133">Transmembrane helix</keyword>
<evidence type="ECO:0000256" key="9">
    <source>
        <dbReference type="SAM" id="Phobius"/>
    </source>
</evidence>
<evidence type="ECO:0000256" key="1">
    <source>
        <dbReference type="ARBA" id="ARBA00004651"/>
    </source>
</evidence>
<proteinExistence type="predicted"/>
<dbReference type="Proteomes" id="UP000239471">
    <property type="component" value="Unassembled WGS sequence"/>
</dbReference>
<dbReference type="PANTHER" id="PTHR32089">
    <property type="entry name" value="METHYL-ACCEPTING CHEMOTAXIS PROTEIN MCPB"/>
    <property type="match status" value="1"/>
</dbReference>